<accession>A0A5S4G8G8</accession>
<protein>
    <submittedName>
        <fullName evidence="2">Helix-turn-helix domain-containing protein</fullName>
    </submittedName>
</protein>
<dbReference type="SMART" id="SM00530">
    <property type="entry name" value="HTH_XRE"/>
    <property type="match status" value="1"/>
</dbReference>
<dbReference type="AlphaFoldDB" id="A0A5S4G8G8"/>
<dbReference type="Gene3D" id="1.10.260.40">
    <property type="entry name" value="lambda repressor-like DNA-binding domains"/>
    <property type="match status" value="1"/>
</dbReference>
<keyword evidence="3" id="KW-1185">Reference proteome</keyword>
<dbReference type="RefSeq" id="WP_138640913.1">
    <property type="nucleotide sequence ID" value="NZ_JASWDG010000004.1"/>
</dbReference>
<name>A0A5S4G8G8_9ACTN</name>
<organism evidence="2 3">
    <name type="scientific">Actinomadura geliboluensis</name>
    <dbReference type="NCBI Taxonomy" id="882440"/>
    <lineage>
        <taxon>Bacteria</taxon>
        <taxon>Bacillati</taxon>
        <taxon>Actinomycetota</taxon>
        <taxon>Actinomycetes</taxon>
        <taxon>Streptosporangiales</taxon>
        <taxon>Thermomonosporaceae</taxon>
        <taxon>Actinomadura</taxon>
    </lineage>
</organism>
<dbReference type="Pfam" id="PF19054">
    <property type="entry name" value="DUF5753"/>
    <property type="match status" value="1"/>
</dbReference>
<dbReference type="EMBL" id="VCKZ01000388">
    <property type="protein sequence ID" value="TMR29315.1"/>
    <property type="molecule type" value="Genomic_DNA"/>
</dbReference>
<dbReference type="InterPro" id="IPR001387">
    <property type="entry name" value="Cro/C1-type_HTH"/>
</dbReference>
<dbReference type="Pfam" id="PF13560">
    <property type="entry name" value="HTH_31"/>
    <property type="match status" value="1"/>
</dbReference>
<evidence type="ECO:0000313" key="3">
    <source>
        <dbReference type="Proteomes" id="UP000305238"/>
    </source>
</evidence>
<comment type="caution">
    <text evidence="2">The sequence shown here is derived from an EMBL/GenBank/DDBJ whole genome shotgun (WGS) entry which is preliminary data.</text>
</comment>
<dbReference type="Proteomes" id="UP000305238">
    <property type="component" value="Unassembled WGS sequence"/>
</dbReference>
<dbReference type="SUPFAM" id="SSF47413">
    <property type="entry name" value="lambda repressor-like DNA-binding domains"/>
    <property type="match status" value="1"/>
</dbReference>
<evidence type="ECO:0000259" key="1">
    <source>
        <dbReference type="PROSITE" id="PS50943"/>
    </source>
</evidence>
<dbReference type="PROSITE" id="PS50943">
    <property type="entry name" value="HTH_CROC1"/>
    <property type="match status" value="1"/>
</dbReference>
<proteinExistence type="predicted"/>
<evidence type="ECO:0000313" key="2">
    <source>
        <dbReference type="EMBL" id="TMR29315.1"/>
    </source>
</evidence>
<reference evidence="2 3" key="1">
    <citation type="submission" date="2019-05" db="EMBL/GenBank/DDBJ databases">
        <title>Draft genome sequence of Actinomadura geliboluensis A8036.</title>
        <authorList>
            <person name="Saricaoglu S."/>
            <person name="Isik K."/>
        </authorList>
    </citation>
    <scope>NUCLEOTIDE SEQUENCE [LARGE SCALE GENOMIC DNA]</scope>
    <source>
        <strain evidence="2 3">A8036</strain>
    </source>
</reference>
<dbReference type="OrthoDB" id="5177725at2"/>
<feature type="domain" description="HTH cro/C1-type" evidence="1">
    <location>
        <begin position="17"/>
        <end position="47"/>
    </location>
</feature>
<dbReference type="InterPro" id="IPR043917">
    <property type="entry name" value="DUF5753"/>
</dbReference>
<dbReference type="GO" id="GO:0003677">
    <property type="term" value="F:DNA binding"/>
    <property type="evidence" value="ECO:0007669"/>
    <property type="project" value="InterPro"/>
</dbReference>
<dbReference type="InterPro" id="IPR010982">
    <property type="entry name" value="Lambda_DNA-bd_dom_sf"/>
</dbReference>
<sequence>MATRPPTVRRRRLGVQLRKIREDRGLTLDGAAAYLKISESALSRMENAQIVARVHEINYILMMYGIQEDDNLRTALIGLATGGPSRDWIRRHKLPGKGPNYGEYVMLEQDSSELFTYHADLIPGLLQTPEYARAVMTSVPSASSGNIDQLVAYRMARKEALTRPDPLAINAVIGEASVCQWMGGREVMLAQLRYLLELTEWPNIDVRILPFAATSNPGVDGSFTILHVEAGNFPIVVVDGFLRRIFLDEDEGVSAYRAIQAELSRVALPPTETRERIEQAVRDLRPGTAERTSR</sequence>
<dbReference type="CDD" id="cd00093">
    <property type="entry name" value="HTH_XRE"/>
    <property type="match status" value="1"/>
</dbReference>
<gene>
    <name evidence="2" type="ORF">ETD96_35840</name>
</gene>